<comment type="catalytic activity">
    <reaction evidence="1">
        <text>AMP + diphosphate = 5-phospho-alpha-D-ribose 1-diphosphate + adenine</text>
        <dbReference type="Rhea" id="RHEA:16609"/>
        <dbReference type="ChEBI" id="CHEBI:16708"/>
        <dbReference type="ChEBI" id="CHEBI:33019"/>
        <dbReference type="ChEBI" id="CHEBI:58017"/>
        <dbReference type="ChEBI" id="CHEBI:456215"/>
        <dbReference type="EC" id="2.4.2.7"/>
    </reaction>
</comment>
<evidence type="ECO:0000256" key="9">
    <source>
        <dbReference type="ARBA" id="ARBA00022726"/>
    </source>
</evidence>
<dbReference type="EC" id="2.4.2.7" evidence="5"/>
<dbReference type="GO" id="GO:0016208">
    <property type="term" value="F:AMP binding"/>
    <property type="evidence" value="ECO:0007669"/>
    <property type="project" value="TreeGrafter"/>
</dbReference>
<proteinExistence type="inferred from homology"/>
<dbReference type="OrthoDB" id="3793364at2759"/>
<keyword evidence="6" id="KW-0963">Cytoplasm</keyword>
<dbReference type="InterPro" id="IPR005919">
    <property type="entry name" value="Pmev_kin_anim"/>
</dbReference>
<dbReference type="Proteomes" id="UP000002668">
    <property type="component" value="Genome"/>
</dbReference>
<dbReference type="PANTHER" id="PTHR32315:SF3">
    <property type="entry name" value="ADENINE PHOSPHORIBOSYLTRANSFERASE"/>
    <property type="match status" value="1"/>
</dbReference>
<keyword evidence="9" id="KW-0660">Purine salvage</keyword>
<name>E5ABF4_LEPMJ</name>
<dbReference type="InterPro" id="IPR050054">
    <property type="entry name" value="UPRTase/APRTase"/>
</dbReference>
<evidence type="ECO:0000256" key="8">
    <source>
        <dbReference type="ARBA" id="ARBA00022679"/>
    </source>
</evidence>
<dbReference type="InterPro" id="IPR000836">
    <property type="entry name" value="PRTase_dom"/>
</dbReference>
<dbReference type="InterPro" id="IPR029057">
    <property type="entry name" value="PRTase-like"/>
</dbReference>
<evidence type="ECO:0000256" key="2">
    <source>
        <dbReference type="ARBA" id="ARBA00004496"/>
    </source>
</evidence>
<dbReference type="Pfam" id="PF04275">
    <property type="entry name" value="P-mevalo_kinase"/>
    <property type="match status" value="1"/>
</dbReference>
<dbReference type="EMBL" id="FP929138">
    <property type="protein sequence ID" value="CBY00995.1"/>
    <property type="molecule type" value="Genomic_DNA"/>
</dbReference>
<gene>
    <name evidence="11" type="ORF">LEMA_P021250.1</name>
</gene>
<dbReference type="GO" id="GO:0019287">
    <property type="term" value="P:isopentenyl diphosphate biosynthetic process, mevalonate pathway"/>
    <property type="evidence" value="ECO:0007669"/>
    <property type="project" value="UniProtKB-UniPathway"/>
</dbReference>
<evidence type="ECO:0000256" key="6">
    <source>
        <dbReference type="ARBA" id="ARBA00022490"/>
    </source>
</evidence>
<dbReference type="InterPro" id="IPR027417">
    <property type="entry name" value="P-loop_NTPase"/>
</dbReference>
<dbReference type="GO" id="GO:0004631">
    <property type="term" value="F:phosphomevalonate kinase activity"/>
    <property type="evidence" value="ECO:0007669"/>
    <property type="project" value="InterPro"/>
</dbReference>
<reference evidence="12" key="1">
    <citation type="journal article" date="2011" name="Nat. Commun.">
        <title>Effector diversification within compartments of the Leptosphaeria maculans genome affected by Repeat-Induced Point mutations.</title>
        <authorList>
            <person name="Rouxel T."/>
            <person name="Grandaubert J."/>
            <person name="Hane J.K."/>
            <person name="Hoede C."/>
            <person name="van de Wouw A.P."/>
            <person name="Couloux A."/>
            <person name="Dominguez V."/>
            <person name="Anthouard V."/>
            <person name="Bally P."/>
            <person name="Bourras S."/>
            <person name="Cozijnsen A.J."/>
            <person name="Ciuffetti L.M."/>
            <person name="Degrave A."/>
            <person name="Dilmaghani A."/>
            <person name="Duret L."/>
            <person name="Fudal I."/>
            <person name="Goodwin S.B."/>
            <person name="Gout L."/>
            <person name="Glaser N."/>
            <person name="Linglin J."/>
            <person name="Kema G.H.J."/>
            <person name="Lapalu N."/>
            <person name="Lawrence C.B."/>
            <person name="May K."/>
            <person name="Meyer M."/>
            <person name="Ollivier B."/>
            <person name="Poulain J."/>
            <person name="Schoch C.L."/>
            <person name="Simon A."/>
            <person name="Spatafora J.W."/>
            <person name="Stachowiak A."/>
            <person name="Turgeon B.G."/>
            <person name="Tyler B.M."/>
            <person name="Vincent D."/>
            <person name="Weissenbach J."/>
            <person name="Amselem J."/>
            <person name="Quesneville H."/>
            <person name="Oliver R.P."/>
            <person name="Wincker P."/>
            <person name="Balesdent M.-H."/>
            <person name="Howlett B.J."/>
        </authorList>
    </citation>
    <scope>NUCLEOTIDE SEQUENCE [LARGE SCALE GENOMIC DNA]</scope>
    <source>
        <strain evidence="12">JN3 / isolate v23.1.3 / race Av1-4-5-6-7-8</strain>
    </source>
</reference>
<dbReference type="HOGENOM" id="CLU_019466_3_0_1"/>
<evidence type="ECO:0000256" key="5">
    <source>
        <dbReference type="ARBA" id="ARBA00011893"/>
    </source>
</evidence>
<dbReference type="GO" id="GO:0003999">
    <property type="term" value="F:adenine phosphoribosyltransferase activity"/>
    <property type="evidence" value="ECO:0007669"/>
    <property type="project" value="UniProtKB-EC"/>
</dbReference>
<evidence type="ECO:0000256" key="3">
    <source>
        <dbReference type="ARBA" id="ARBA00004659"/>
    </source>
</evidence>
<accession>E5ABF4</accession>
<dbReference type="GO" id="GO:0006168">
    <property type="term" value="P:adenine salvage"/>
    <property type="evidence" value="ECO:0007669"/>
    <property type="project" value="TreeGrafter"/>
</dbReference>
<dbReference type="Gene3D" id="3.30.465.10">
    <property type="match status" value="1"/>
</dbReference>
<dbReference type="AlphaFoldDB" id="E5ABF4"/>
<dbReference type="GO" id="GO:0006695">
    <property type="term" value="P:cholesterol biosynthetic process"/>
    <property type="evidence" value="ECO:0007669"/>
    <property type="project" value="InterPro"/>
</dbReference>
<dbReference type="VEuPathDB" id="FungiDB:LEMA_P021250.1"/>
<keyword evidence="8" id="KW-0808">Transferase</keyword>
<dbReference type="PANTHER" id="PTHR32315">
    <property type="entry name" value="ADENINE PHOSPHORIBOSYLTRANSFERASE"/>
    <property type="match status" value="1"/>
</dbReference>
<evidence type="ECO:0000256" key="4">
    <source>
        <dbReference type="ARBA" id="ARBA00008391"/>
    </source>
</evidence>
<keyword evidence="12" id="KW-1185">Reference proteome</keyword>
<dbReference type="Gene3D" id="3.40.462.20">
    <property type="match status" value="1"/>
</dbReference>
<evidence type="ECO:0000259" key="10">
    <source>
        <dbReference type="Pfam" id="PF00156"/>
    </source>
</evidence>
<dbReference type="eggNOG" id="KOG1712">
    <property type="taxonomic scope" value="Eukaryota"/>
</dbReference>
<feature type="domain" description="Phosphoribosyltransferase" evidence="10">
    <location>
        <begin position="540"/>
        <end position="665"/>
    </location>
</feature>
<dbReference type="Gene3D" id="3.40.50.2020">
    <property type="match status" value="1"/>
</dbReference>
<dbReference type="GO" id="GO:0002055">
    <property type="term" value="F:adenine binding"/>
    <property type="evidence" value="ECO:0007669"/>
    <property type="project" value="TreeGrafter"/>
</dbReference>
<dbReference type="GO" id="GO:0005737">
    <property type="term" value="C:cytoplasm"/>
    <property type="evidence" value="ECO:0007669"/>
    <property type="project" value="UniProtKB-SubCell"/>
</dbReference>
<evidence type="ECO:0000256" key="7">
    <source>
        <dbReference type="ARBA" id="ARBA00022676"/>
    </source>
</evidence>
<evidence type="ECO:0000313" key="12">
    <source>
        <dbReference type="Proteomes" id="UP000002668"/>
    </source>
</evidence>
<dbReference type="InParanoid" id="E5ABF4"/>
<evidence type="ECO:0000256" key="1">
    <source>
        <dbReference type="ARBA" id="ARBA00000868"/>
    </source>
</evidence>
<dbReference type="Pfam" id="PF00156">
    <property type="entry name" value="Pribosyltran"/>
    <property type="match status" value="1"/>
</dbReference>
<comment type="subcellular location">
    <subcellularLocation>
        <location evidence="2">Cytoplasm</location>
    </subcellularLocation>
</comment>
<dbReference type="UniPathway" id="UPA00057">
    <property type="reaction ID" value="UER00099"/>
</dbReference>
<organism evidence="12">
    <name type="scientific">Leptosphaeria maculans (strain JN3 / isolate v23.1.3 / race Av1-4-5-6-7-8)</name>
    <name type="common">Blackleg fungus</name>
    <name type="synonym">Phoma lingam</name>
    <dbReference type="NCBI Taxonomy" id="985895"/>
    <lineage>
        <taxon>Eukaryota</taxon>
        <taxon>Fungi</taxon>
        <taxon>Dikarya</taxon>
        <taxon>Ascomycota</taxon>
        <taxon>Pezizomycotina</taxon>
        <taxon>Dothideomycetes</taxon>
        <taxon>Pleosporomycetidae</taxon>
        <taxon>Pleosporales</taxon>
        <taxon>Pleosporineae</taxon>
        <taxon>Leptosphaeriaceae</taxon>
        <taxon>Plenodomus</taxon>
        <taxon>Plenodomus lingam/Leptosphaeria maculans species complex</taxon>
    </lineage>
</organism>
<dbReference type="GO" id="GO:0006166">
    <property type="term" value="P:purine ribonucleoside salvage"/>
    <property type="evidence" value="ECO:0007669"/>
    <property type="project" value="UniProtKB-KW"/>
</dbReference>
<sequence>MDSPVFHVGHVPNQHIPVGAVRPRNEADLLWAIKGAGTNFGIVINVTFRVYTAPIYLTRNWVVPLDDTANARSRLREFDESVAKKLERNCSADAYLYYDRDKLQLGVATIETFTSVDDVEAPAVIVNGASGSESEYKIVDGSGLFETEMYVSQMHGGHAGGKTSAYKRCIFLKNIGKEHIASRLVKSMDSRPTPFCYFHLLHGGGAVSDIAADATAFGCRDWDFACVITGVWPRDQDDTELSGSVIQWVYDVAGDLLPLGCGAYGADLGPDPRDATLAAKAFGPNLRRLIQLKSDADPKNVLAYTCPFPRVSVPKLIILVTGESCAGKDYCANVWASTISKAITHLSARTVSISDATKREYAAVHNADIKLLLEDRDYKELHRPRLTAFYRKQVQQRPSLPEEHFWDVVHDSVGIDVLLITGMRDEAPVPIFSPLVADSRLIEVRIQSTLETQRARGGVEKPESYDLRAEETVRNYRPSLTFHNDAAGSQAADKFAKDHLLFFLHPELEVLASMICSVPGFPRPKISFRHVLGISQHLGGLELCTNQLQQHFSGDWEKVGAIACCEAGGYVFASPLALRTKVPLRLIRKAGKLPPPCISVTKAASHISKIQEEEKIEMERDAFADGRNVVVVDDVLATGETLCAVLGLLEKAGVSKKEISVMVVAEFPFHRGRDLLRRRGFGNVCVQSLLVFGGA</sequence>
<dbReference type="Gene3D" id="3.40.50.300">
    <property type="entry name" value="P-loop containing nucleotide triphosphate hydrolases"/>
    <property type="match status" value="1"/>
</dbReference>
<comment type="similarity">
    <text evidence="4">Belongs to the purine/pyrimidine phosphoribosyltransferase family.</text>
</comment>
<keyword evidence="7" id="KW-0328">Glycosyltransferase</keyword>
<protein>
    <recommendedName>
        <fullName evidence="5">adenine phosphoribosyltransferase</fullName>
        <ecNumber evidence="5">2.4.2.7</ecNumber>
    </recommendedName>
</protein>
<dbReference type="SUPFAM" id="SSF53271">
    <property type="entry name" value="PRTase-like"/>
    <property type="match status" value="1"/>
</dbReference>
<dbReference type="STRING" id="985895.E5ABF4"/>
<dbReference type="CDD" id="cd06223">
    <property type="entry name" value="PRTases_typeI"/>
    <property type="match status" value="1"/>
</dbReference>
<comment type="pathway">
    <text evidence="3">Purine metabolism; AMP biosynthesis via salvage pathway; AMP from adenine: step 1/1.</text>
</comment>
<evidence type="ECO:0000313" key="11">
    <source>
        <dbReference type="EMBL" id="CBY00995.1"/>
    </source>
</evidence>
<dbReference type="InterPro" id="IPR016169">
    <property type="entry name" value="FAD-bd_PCMH_sub2"/>
</dbReference>
<dbReference type="GO" id="GO:0044209">
    <property type="term" value="P:AMP salvage"/>
    <property type="evidence" value="ECO:0007669"/>
    <property type="project" value="TreeGrafter"/>
</dbReference>